<dbReference type="AlphaFoldDB" id="A0ABD3NFW9"/>
<dbReference type="PANTHER" id="PTHR45964:SF5">
    <property type="entry name" value="WSCD FAMILY MEMBER CG9164"/>
    <property type="match status" value="1"/>
</dbReference>
<feature type="region of interest" description="Disordered" evidence="2">
    <location>
        <begin position="574"/>
        <end position="602"/>
    </location>
</feature>
<dbReference type="InterPro" id="IPR000863">
    <property type="entry name" value="Sulfotransferase_dom"/>
</dbReference>
<feature type="compositionally biased region" description="Basic and acidic residues" evidence="2">
    <location>
        <begin position="586"/>
        <end position="596"/>
    </location>
</feature>
<dbReference type="Gene3D" id="3.40.50.300">
    <property type="entry name" value="P-loop containing nucleotide triphosphate hydrolases"/>
    <property type="match status" value="1"/>
</dbReference>
<feature type="domain" description="Sulfotransferase" evidence="3">
    <location>
        <begin position="235"/>
        <end position="439"/>
    </location>
</feature>
<dbReference type="EMBL" id="JALLPJ020001216">
    <property type="protein sequence ID" value="KAL3773876.1"/>
    <property type="molecule type" value="Genomic_DNA"/>
</dbReference>
<evidence type="ECO:0000259" key="3">
    <source>
        <dbReference type="Pfam" id="PF00685"/>
    </source>
</evidence>
<dbReference type="Pfam" id="PF00685">
    <property type="entry name" value="Sulfotransfer_1"/>
    <property type="match status" value="1"/>
</dbReference>
<evidence type="ECO:0000256" key="1">
    <source>
        <dbReference type="ARBA" id="ARBA00010236"/>
    </source>
</evidence>
<reference evidence="4 5" key="1">
    <citation type="submission" date="2024-10" db="EMBL/GenBank/DDBJ databases">
        <title>Updated reference genomes for cyclostephanoid diatoms.</title>
        <authorList>
            <person name="Roberts W.R."/>
            <person name="Alverson A.J."/>
        </authorList>
    </citation>
    <scope>NUCLEOTIDE SEQUENCE [LARGE SCALE GENOMIC DNA]</scope>
    <source>
        <strain evidence="4 5">AJA010-31</strain>
    </source>
</reference>
<protein>
    <recommendedName>
        <fullName evidence="3">Sulfotransferase domain-containing protein</fullName>
    </recommendedName>
</protein>
<comment type="similarity">
    <text evidence="1">Belongs to the WSCD family.</text>
</comment>
<evidence type="ECO:0000313" key="5">
    <source>
        <dbReference type="Proteomes" id="UP001530400"/>
    </source>
</evidence>
<keyword evidence="5" id="KW-1185">Reference proteome</keyword>
<dbReference type="InterPro" id="IPR051589">
    <property type="entry name" value="Sialate-O-sulfotransferase"/>
</dbReference>
<organism evidence="4 5">
    <name type="scientific">Cyclotella atomus</name>
    <dbReference type="NCBI Taxonomy" id="382360"/>
    <lineage>
        <taxon>Eukaryota</taxon>
        <taxon>Sar</taxon>
        <taxon>Stramenopiles</taxon>
        <taxon>Ochrophyta</taxon>
        <taxon>Bacillariophyta</taxon>
        <taxon>Coscinodiscophyceae</taxon>
        <taxon>Thalassiosirophycidae</taxon>
        <taxon>Stephanodiscales</taxon>
        <taxon>Stephanodiscaceae</taxon>
        <taxon>Cyclotella</taxon>
    </lineage>
</organism>
<evidence type="ECO:0000313" key="4">
    <source>
        <dbReference type="EMBL" id="KAL3773876.1"/>
    </source>
</evidence>
<evidence type="ECO:0000256" key="2">
    <source>
        <dbReference type="SAM" id="MobiDB-lite"/>
    </source>
</evidence>
<name>A0ABD3NFW9_9STRA</name>
<comment type="caution">
    <text evidence="4">The sequence shown here is derived from an EMBL/GenBank/DDBJ whole genome shotgun (WGS) entry which is preliminary data.</text>
</comment>
<dbReference type="SUPFAM" id="SSF52540">
    <property type="entry name" value="P-loop containing nucleoside triphosphate hydrolases"/>
    <property type="match status" value="1"/>
</dbReference>
<dbReference type="PANTHER" id="PTHR45964">
    <property type="entry name" value="WSCD FAMILY MEMBER CG9164"/>
    <property type="match status" value="1"/>
</dbReference>
<dbReference type="InterPro" id="IPR027417">
    <property type="entry name" value="P-loop_NTPase"/>
</dbReference>
<accession>A0ABD3NFW9</accession>
<proteinExistence type="inferred from homology"/>
<sequence length="602" mass="69589">MADVSHSPPNLSNLPRNTLSIVLSYLQQCPIESNEITNDVKRPHNRDAISLLLANRRFAFAILPLFRLPKHLCKVREYEVKNGSSESRTVVLVEKYRFITLPIQDPRILLDRLNTRRLRRRIMYEQQQETSECTKCYQFGRTIEELAWEEWLISQIRHREGAGAIEDKQYQVWPAHLELLRFSDRTIYDDEHTDITVKKTKFKKLFRLCGMKLIGITQADEWLPQCNPFASGITLLSSYPRSGNTLMRTLLERITSSVTGSDTRPDRSLSIKLALEHDLVGEGLTGKDGAFKMVSNASLTQKRRLYQTAYDPLVNIVKTHFPERKGWRQVTAKRVLLLVRNPYDAIDSYWNLCCTNTHTSSLDESVYTKFATKFESLAKHEIKIWCDFHYYWFDVCAKEGIPLLVVRYEDLILNTEKEMQRVLTFLNESGNNELDEFWKWRIEHSTEIASKSKGKANGKASCTASLGSYRPRSSNGGLSSIGKSLRKHRYSESVLRHMNDVAASIALERKMSTNTIQSDQNHMTLLQRFGYDIVNQQFPSNFARPLPPVDILMVRSRKKHGSIQINTTAEIRNKDDPFGRAMTNWRRSETNGDRDPFPLVTR</sequence>
<gene>
    <name evidence="4" type="ORF">ACHAWO_007196</name>
</gene>
<dbReference type="Proteomes" id="UP001530400">
    <property type="component" value="Unassembled WGS sequence"/>
</dbReference>